<dbReference type="RefSeq" id="WP_067579790.1">
    <property type="nucleotide sequence ID" value="NZ_JABMCZ010000002.1"/>
</dbReference>
<dbReference type="Gene3D" id="3.40.50.300">
    <property type="entry name" value="P-loop containing nucleotide triphosphate hydrolases"/>
    <property type="match status" value="1"/>
</dbReference>
<evidence type="ECO:0000256" key="4">
    <source>
        <dbReference type="ARBA" id="ARBA00022730"/>
    </source>
</evidence>
<comment type="similarity">
    <text evidence="10">Belongs to the TRAFAC class YlqF/YawG GTPase family. RsgA subfamily.</text>
</comment>
<feature type="binding site" evidence="10">
    <location>
        <position position="277"/>
    </location>
    <ligand>
        <name>Zn(2+)</name>
        <dbReference type="ChEBI" id="CHEBI:29105"/>
    </ligand>
</feature>
<dbReference type="Gene3D" id="1.10.40.50">
    <property type="entry name" value="Probable gtpase engc, domain 3"/>
    <property type="match status" value="1"/>
</dbReference>
<keyword evidence="9 10" id="KW-0342">GTP-binding</keyword>
<evidence type="ECO:0000259" key="11">
    <source>
        <dbReference type="PROSITE" id="PS50936"/>
    </source>
</evidence>
<dbReference type="EC" id="3.6.1.-" evidence="10"/>
<keyword evidence="7 10" id="KW-0862">Zinc</keyword>
<evidence type="ECO:0000256" key="5">
    <source>
        <dbReference type="ARBA" id="ARBA00022741"/>
    </source>
</evidence>
<sequence>MVDYDLLEPYGWNSAVSAEYTRLLDTGWIPARVIRMDRSECDVATPSGPARAHCPRADTNVSGLCTGDWVALDADHTVRRLLPRRTAIVRAAASRRSDEQVLAANVDTVLVCIAADGDVDLGRIERLLALAWESGAQPIVVLTKADLAVDIPLDEVRAAAPGATTLAVSATGGWGMDVLTALLDGTVALIGPSGAGKSTLANALLGAEVFATGEVRASDKRGRHTTVQRELRPLPGGGTLIDTPGLRSVGLWDAAEGLGLAFSDIETLSERCRFADCAHVHEPGCAVRAAVESGELPRRRLDSYLKLQRENEWLAARVDARLRAERLRQWKTMEKSQRWAYRDRRSRGR</sequence>
<dbReference type="GO" id="GO:0046872">
    <property type="term" value="F:metal ion binding"/>
    <property type="evidence" value="ECO:0007669"/>
    <property type="project" value="UniProtKB-KW"/>
</dbReference>
<evidence type="ECO:0000313" key="14">
    <source>
        <dbReference type="Proteomes" id="UP000076512"/>
    </source>
</evidence>
<dbReference type="GO" id="GO:0019843">
    <property type="term" value="F:rRNA binding"/>
    <property type="evidence" value="ECO:0007669"/>
    <property type="project" value="UniProtKB-KW"/>
</dbReference>
<dbReference type="PROSITE" id="PS51721">
    <property type="entry name" value="G_CP"/>
    <property type="match status" value="1"/>
</dbReference>
<keyword evidence="6 10" id="KW-0378">Hydrolase</keyword>
<feature type="domain" description="EngC GTPase" evidence="11">
    <location>
        <begin position="104"/>
        <end position="247"/>
    </location>
</feature>
<keyword evidence="14" id="KW-1185">Reference proteome</keyword>
<dbReference type="GO" id="GO:0042274">
    <property type="term" value="P:ribosomal small subunit biogenesis"/>
    <property type="evidence" value="ECO:0007669"/>
    <property type="project" value="UniProtKB-UniRule"/>
</dbReference>
<evidence type="ECO:0000256" key="9">
    <source>
        <dbReference type="ARBA" id="ARBA00023134"/>
    </source>
</evidence>
<proteinExistence type="inferred from homology"/>
<name>A0A164H943_9NOCA</name>
<dbReference type="InterPro" id="IPR004881">
    <property type="entry name" value="Ribosome_biogen_GTPase_RsgA"/>
</dbReference>
<dbReference type="InterPro" id="IPR030378">
    <property type="entry name" value="G_CP_dom"/>
</dbReference>
<dbReference type="InterPro" id="IPR010914">
    <property type="entry name" value="RsgA_GTPase_dom"/>
</dbReference>
<keyword evidence="4 10" id="KW-0699">rRNA-binding</keyword>
<evidence type="ECO:0000256" key="8">
    <source>
        <dbReference type="ARBA" id="ARBA00022884"/>
    </source>
</evidence>
<dbReference type="CDD" id="cd01854">
    <property type="entry name" value="YjeQ_EngC"/>
    <property type="match status" value="1"/>
</dbReference>
<comment type="subcellular location">
    <subcellularLocation>
        <location evidence="10">Cytoplasm</location>
    </subcellularLocation>
</comment>
<dbReference type="STRING" id="455432.AWN90_10445"/>
<evidence type="ECO:0000259" key="12">
    <source>
        <dbReference type="PROSITE" id="PS51721"/>
    </source>
</evidence>
<dbReference type="Pfam" id="PF03193">
    <property type="entry name" value="RsgA_GTPase"/>
    <property type="match status" value="1"/>
</dbReference>
<dbReference type="Proteomes" id="UP000076512">
    <property type="component" value="Unassembled WGS sequence"/>
</dbReference>
<dbReference type="InterPro" id="IPR027417">
    <property type="entry name" value="P-loop_NTPase"/>
</dbReference>
<feature type="binding site" evidence="10">
    <location>
        <begin position="143"/>
        <end position="146"/>
    </location>
    <ligand>
        <name>GTP</name>
        <dbReference type="ChEBI" id="CHEBI:37565"/>
    </ligand>
</feature>
<keyword evidence="2 10" id="KW-0690">Ribosome biogenesis</keyword>
<dbReference type="GO" id="GO:0003924">
    <property type="term" value="F:GTPase activity"/>
    <property type="evidence" value="ECO:0007669"/>
    <property type="project" value="UniProtKB-UniRule"/>
</dbReference>
<dbReference type="HAMAP" id="MF_01820">
    <property type="entry name" value="GTPase_RsgA"/>
    <property type="match status" value="1"/>
</dbReference>
<dbReference type="PANTHER" id="PTHR32120:SF10">
    <property type="entry name" value="SMALL RIBOSOMAL SUBUNIT BIOGENESIS GTPASE RSGA"/>
    <property type="match status" value="1"/>
</dbReference>
<feature type="domain" description="CP-type G" evidence="12">
    <location>
        <begin position="95"/>
        <end position="249"/>
    </location>
</feature>
<dbReference type="NCBIfam" id="TIGR00157">
    <property type="entry name" value="ribosome small subunit-dependent GTPase A"/>
    <property type="match status" value="1"/>
</dbReference>
<comment type="function">
    <text evidence="10">One of several proteins that assist in the late maturation steps of the functional core of the 30S ribosomal subunit. Helps release RbfA from mature subunits. May play a role in the assembly of ribosomal proteins into the subunit. Circularly permuted GTPase that catalyzes slow GTP hydrolysis, GTPase activity is stimulated by the 30S ribosomal subunit.</text>
</comment>
<evidence type="ECO:0000313" key="13">
    <source>
        <dbReference type="EMBL" id="KZM68306.1"/>
    </source>
</evidence>
<evidence type="ECO:0000256" key="2">
    <source>
        <dbReference type="ARBA" id="ARBA00022517"/>
    </source>
</evidence>
<dbReference type="PROSITE" id="PS50936">
    <property type="entry name" value="ENGC_GTPASE"/>
    <property type="match status" value="1"/>
</dbReference>
<evidence type="ECO:0000256" key="10">
    <source>
        <dbReference type="HAMAP-Rule" id="MF_01820"/>
    </source>
</evidence>
<keyword evidence="3 10" id="KW-0479">Metal-binding</keyword>
<evidence type="ECO:0000256" key="1">
    <source>
        <dbReference type="ARBA" id="ARBA00022490"/>
    </source>
</evidence>
<protein>
    <recommendedName>
        <fullName evidence="10">Small ribosomal subunit biogenesis GTPase RsgA</fullName>
        <ecNumber evidence="10">3.6.1.-</ecNumber>
    </recommendedName>
</protein>
<organism evidence="13 14">
    <name type="scientific">Nocardia terpenica</name>
    <dbReference type="NCBI Taxonomy" id="455432"/>
    <lineage>
        <taxon>Bacteria</taxon>
        <taxon>Bacillati</taxon>
        <taxon>Actinomycetota</taxon>
        <taxon>Actinomycetes</taxon>
        <taxon>Mycobacteriales</taxon>
        <taxon>Nocardiaceae</taxon>
        <taxon>Nocardia</taxon>
    </lineage>
</organism>
<accession>A0A164H943</accession>
<evidence type="ECO:0000256" key="6">
    <source>
        <dbReference type="ARBA" id="ARBA00022801"/>
    </source>
</evidence>
<dbReference type="PANTHER" id="PTHR32120">
    <property type="entry name" value="SMALL RIBOSOMAL SUBUNIT BIOGENESIS GTPASE RSGA"/>
    <property type="match status" value="1"/>
</dbReference>
<dbReference type="GO" id="GO:0005525">
    <property type="term" value="F:GTP binding"/>
    <property type="evidence" value="ECO:0007669"/>
    <property type="project" value="UniProtKB-UniRule"/>
</dbReference>
<keyword evidence="1 10" id="KW-0963">Cytoplasm</keyword>
<evidence type="ECO:0000256" key="7">
    <source>
        <dbReference type="ARBA" id="ARBA00022833"/>
    </source>
</evidence>
<keyword evidence="5 10" id="KW-0547">Nucleotide-binding</keyword>
<dbReference type="SUPFAM" id="SSF52540">
    <property type="entry name" value="P-loop containing nucleoside triphosphate hydrolases"/>
    <property type="match status" value="1"/>
</dbReference>
<dbReference type="OrthoDB" id="9809485at2"/>
<comment type="cofactor">
    <cofactor evidence="10">
        <name>Zn(2+)</name>
        <dbReference type="ChEBI" id="CHEBI:29105"/>
    </cofactor>
    <text evidence="10">Binds 1 zinc ion per subunit.</text>
</comment>
<dbReference type="GO" id="GO:0005737">
    <property type="term" value="C:cytoplasm"/>
    <property type="evidence" value="ECO:0007669"/>
    <property type="project" value="UniProtKB-SubCell"/>
</dbReference>
<feature type="binding site" evidence="10">
    <location>
        <position position="279"/>
    </location>
    <ligand>
        <name>Zn(2+)</name>
        <dbReference type="ChEBI" id="CHEBI:29105"/>
    </ligand>
</feature>
<comment type="subunit">
    <text evidence="10">Monomer. Associates with 30S ribosomal subunit, binds 16S rRNA.</text>
</comment>
<dbReference type="AlphaFoldDB" id="A0A164H943"/>
<feature type="binding site" evidence="10">
    <location>
        <position position="272"/>
    </location>
    <ligand>
        <name>Zn(2+)</name>
        <dbReference type="ChEBI" id="CHEBI:29105"/>
    </ligand>
</feature>
<reference evidence="13 14" key="1">
    <citation type="submission" date="2016-04" db="EMBL/GenBank/DDBJ databases">
        <authorList>
            <person name="Evans L.H."/>
            <person name="Alamgir A."/>
            <person name="Owens N."/>
            <person name="Weber N.D."/>
            <person name="Virtaneva K."/>
            <person name="Barbian K."/>
            <person name="Babar A."/>
            <person name="Rosenke K."/>
        </authorList>
    </citation>
    <scope>NUCLEOTIDE SEQUENCE [LARGE SCALE GENOMIC DNA]</scope>
    <source>
        <strain evidence="13 14">IFM 0406</strain>
    </source>
</reference>
<evidence type="ECO:0000256" key="3">
    <source>
        <dbReference type="ARBA" id="ARBA00022723"/>
    </source>
</evidence>
<keyword evidence="8 10" id="KW-0694">RNA-binding</keyword>
<dbReference type="EMBL" id="LWGR01000021">
    <property type="protein sequence ID" value="KZM68306.1"/>
    <property type="molecule type" value="Genomic_DNA"/>
</dbReference>
<feature type="binding site" evidence="10">
    <location>
        <position position="285"/>
    </location>
    <ligand>
        <name>Zn(2+)</name>
        <dbReference type="ChEBI" id="CHEBI:29105"/>
    </ligand>
</feature>
<feature type="binding site" evidence="10">
    <location>
        <begin position="191"/>
        <end position="199"/>
    </location>
    <ligand>
        <name>GTP</name>
        <dbReference type="ChEBI" id="CHEBI:37565"/>
    </ligand>
</feature>
<gene>
    <name evidence="10" type="primary">rsgA</name>
    <name evidence="13" type="ORF">AWN90_10445</name>
</gene>
<comment type="caution">
    <text evidence="13">The sequence shown here is derived from an EMBL/GenBank/DDBJ whole genome shotgun (WGS) entry which is preliminary data.</text>
</comment>